<dbReference type="RefSeq" id="WP_123324575.1">
    <property type="nucleotide sequence ID" value="NZ_JBHRSX010000098.1"/>
</dbReference>
<evidence type="ECO:0000313" key="2">
    <source>
        <dbReference type="Proteomes" id="UP001595477"/>
    </source>
</evidence>
<accession>A0ABV7K5L4</accession>
<comment type="caution">
    <text evidence="1">The sequence shown here is derived from an EMBL/GenBank/DDBJ whole genome shotgun (WGS) entry which is preliminary data.</text>
</comment>
<dbReference type="Proteomes" id="UP001595477">
    <property type="component" value="Unassembled WGS sequence"/>
</dbReference>
<reference evidence="2" key="1">
    <citation type="journal article" date="2019" name="Int. J. Syst. Evol. Microbiol.">
        <title>The Global Catalogue of Microorganisms (GCM) 10K type strain sequencing project: providing services to taxonomists for standard genome sequencing and annotation.</title>
        <authorList>
            <consortium name="The Broad Institute Genomics Platform"/>
            <consortium name="The Broad Institute Genome Sequencing Center for Infectious Disease"/>
            <person name="Wu L."/>
            <person name="Ma J."/>
        </authorList>
    </citation>
    <scope>NUCLEOTIDE SEQUENCE [LARGE SCALE GENOMIC DNA]</scope>
    <source>
        <strain evidence="2">KCTC 52449</strain>
    </source>
</reference>
<dbReference type="Pfam" id="PF11294">
    <property type="entry name" value="DUF3095"/>
    <property type="match status" value="1"/>
</dbReference>
<keyword evidence="2" id="KW-1185">Reference proteome</keyword>
<sequence length="399" mass="43944">MNIPPDSIVQDVVIIAQSATFYQQLPSYDDLDHLAKQGHYATLPADWLVVISDVKGSTEALLRGKYKDINAIAVAMIVAVRNCFTDTALPFVFGGDGATICVPPGNEELLRQCLTSCQQRAISLHLELRVALIPATTLYAAGQTIGVSKLKVSPHYQQACFSGGGIRYAEKILKDPVLNQAFLIEGAQPNADYSGFECRWSNVTSRHGETLSLIIEASSPQQYEQVLQHLQQITGGREHYHPIASEQLSFAWSPARLATEINIRTETKPLSSRCKYYLHLVLMNLVGGWLMSRKVKTDATNWGAYKQDFVANCDFIKFEDGLKMCISCTSAQREAIMEYLSSQEQAGRISFGVHVSGAALITCMITAYQSEHIHFIDGADGGYSLAALDLKKKRGMQGK</sequence>
<organism evidence="1 2">
    <name type="scientific">Alteromonas oceani</name>
    <dbReference type="NCBI Taxonomy" id="2071609"/>
    <lineage>
        <taxon>Bacteria</taxon>
        <taxon>Pseudomonadati</taxon>
        <taxon>Pseudomonadota</taxon>
        <taxon>Gammaproteobacteria</taxon>
        <taxon>Alteromonadales</taxon>
        <taxon>Alteromonadaceae</taxon>
        <taxon>Alteromonas/Salinimonas group</taxon>
        <taxon>Alteromonas</taxon>
    </lineage>
</organism>
<evidence type="ECO:0000313" key="1">
    <source>
        <dbReference type="EMBL" id="MFC3203873.1"/>
    </source>
</evidence>
<proteinExistence type="predicted"/>
<protein>
    <submittedName>
        <fullName evidence="1">DUF3095 domain-containing protein</fullName>
    </submittedName>
</protein>
<dbReference type="InterPro" id="IPR021445">
    <property type="entry name" value="DUF3095"/>
</dbReference>
<dbReference type="EMBL" id="JBHRSX010000098">
    <property type="protein sequence ID" value="MFC3203873.1"/>
    <property type="molecule type" value="Genomic_DNA"/>
</dbReference>
<name>A0ABV7K5L4_9ALTE</name>
<gene>
    <name evidence="1" type="ORF">ACFOEW_18880</name>
</gene>